<evidence type="ECO:0000313" key="4">
    <source>
        <dbReference type="Proteomes" id="UP000054740"/>
    </source>
</evidence>
<sequence>MQWSGEISSSDMLALISTPNGGTVDVTVNGKRTHLDLYDPFGKTFYIKLVSLAPAKSIISLSKAALGLCIFALTLAISVVGLKLLLPPATTPSNAHGPLLNTAYLQRLDHLRFGAAAIVLLYHFFHDYVSAGYRSHFPFAAIIADGHTGVALFMVLSGFIFAHIGLGKEINYKNFLLSRVVRIYPLYVFALVVAFSTKRWDFKPMDMALFAFPMVNFYSVLAVPYFGQLWTIGVEFQFYAVFPFLNKFTNTRGPRYLIGLLALFIFLKACYFNLYGDARDFGYWTILGRMDQFVIGMLAAIIYKRRPRCLSNHLLFPCAVVLVMATLTVFNLYFGGYPGTNQSALWIVWPAIEAAVWGVLALSYLCWPVSLPSVLDNLLAKFGAISFSIYVMQYVAIPQLQRYIGVVPFSYDWNFNVFLAGILFAVPAVLLLSSITYAMIERPFFAFKFRYTTPSVVLSDAPYPVNEVERGESKIIASS</sequence>
<feature type="transmembrane region" description="Helical" evidence="1">
    <location>
        <begin position="417"/>
        <end position="440"/>
    </location>
</feature>
<reference evidence="4" key="1">
    <citation type="submission" date="2016-01" db="EMBL/GenBank/DDBJ databases">
        <authorList>
            <person name="Peeters C."/>
        </authorList>
    </citation>
    <scope>NUCLEOTIDE SEQUENCE [LARGE SCALE GENOMIC DNA]</scope>
</reference>
<dbReference type="EMBL" id="FCNY02000009">
    <property type="protein sequence ID" value="SAL48194.1"/>
    <property type="molecule type" value="Genomic_DNA"/>
</dbReference>
<keyword evidence="3" id="KW-0808">Transferase</keyword>
<feature type="transmembrane region" description="Helical" evidence="1">
    <location>
        <begin position="256"/>
        <end position="275"/>
    </location>
</feature>
<feature type="transmembrane region" description="Helical" evidence="1">
    <location>
        <begin position="207"/>
        <end position="226"/>
    </location>
</feature>
<feature type="transmembrane region" description="Helical" evidence="1">
    <location>
        <begin position="104"/>
        <end position="125"/>
    </location>
</feature>
<dbReference type="PANTHER" id="PTHR23028">
    <property type="entry name" value="ACETYLTRANSFERASE"/>
    <property type="match status" value="1"/>
</dbReference>
<protein>
    <submittedName>
        <fullName evidence="3">Acyltransferase</fullName>
    </submittedName>
</protein>
<dbReference type="InterPro" id="IPR002656">
    <property type="entry name" value="Acyl_transf_3_dom"/>
</dbReference>
<keyword evidence="1" id="KW-0812">Transmembrane</keyword>
<keyword evidence="4" id="KW-1185">Reference proteome</keyword>
<feature type="domain" description="Acyltransferase 3" evidence="2">
    <location>
        <begin position="107"/>
        <end position="435"/>
    </location>
</feature>
<proteinExistence type="predicted"/>
<dbReference type="PANTHER" id="PTHR23028:SF53">
    <property type="entry name" value="ACYL_TRANSF_3 DOMAIN-CONTAINING PROTEIN"/>
    <property type="match status" value="1"/>
</dbReference>
<evidence type="ECO:0000256" key="1">
    <source>
        <dbReference type="SAM" id="Phobius"/>
    </source>
</evidence>
<organism evidence="3 4">
    <name type="scientific">Caballeronia cordobensis</name>
    <name type="common">Burkholderia cordobensis</name>
    <dbReference type="NCBI Taxonomy" id="1353886"/>
    <lineage>
        <taxon>Bacteria</taxon>
        <taxon>Pseudomonadati</taxon>
        <taxon>Pseudomonadota</taxon>
        <taxon>Betaproteobacteria</taxon>
        <taxon>Burkholderiales</taxon>
        <taxon>Burkholderiaceae</taxon>
        <taxon>Caballeronia</taxon>
    </lineage>
</organism>
<gene>
    <name evidence="3" type="ORF">AWB70_03843</name>
</gene>
<dbReference type="InterPro" id="IPR050879">
    <property type="entry name" value="Acyltransferase_3"/>
</dbReference>
<accession>A0A158HUX2</accession>
<dbReference type="GO" id="GO:0016020">
    <property type="term" value="C:membrane"/>
    <property type="evidence" value="ECO:0007669"/>
    <property type="project" value="TreeGrafter"/>
</dbReference>
<dbReference type="AlphaFoldDB" id="A0A158HUX2"/>
<evidence type="ECO:0000259" key="2">
    <source>
        <dbReference type="Pfam" id="PF01757"/>
    </source>
</evidence>
<evidence type="ECO:0000313" key="3">
    <source>
        <dbReference type="EMBL" id="SAL48194.1"/>
    </source>
</evidence>
<feature type="transmembrane region" description="Helical" evidence="1">
    <location>
        <begin position="314"/>
        <end position="334"/>
    </location>
</feature>
<dbReference type="Pfam" id="PF01757">
    <property type="entry name" value="Acyl_transf_3"/>
    <property type="match status" value="1"/>
</dbReference>
<dbReference type="GO" id="GO:0016747">
    <property type="term" value="F:acyltransferase activity, transferring groups other than amino-acyl groups"/>
    <property type="evidence" value="ECO:0007669"/>
    <property type="project" value="InterPro"/>
</dbReference>
<feature type="transmembrane region" description="Helical" evidence="1">
    <location>
        <begin position="137"/>
        <end position="164"/>
    </location>
</feature>
<feature type="transmembrane region" description="Helical" evidence="1">
    <location>
        <begin position="64"/>
        <end position="84"/>
    </location>
</feature>
<feature type="transmembrane region" description="Helical" evidence="1">
    <location>
        <begin position="346"/>
        <end position="366"/>
    </location>
</feature>
<keyword evidence="3" id="KW-0012">Acyltransferase</keyword>
<dbReference type="GO" id="GO:0000271">
    <property type="term" value="P:polysaccharide biosynthetic process"/>
    <property type="evidence" value="ECO:0007669"/>
    <property type="project" value="TreeGrafter"/>
</dbReference>
<feature type="transmembrane region" description="Helical" evidence="1">
    <location>
        <begin position="378"/>
        <end position="397"/>
    </location>
</feature>
<dbReference type="Proteomes" id="UP000054740">
    <property type="component" value="Unassembled WGS sequence"/>
</dbReference>
<keyword evidence="1" id="KW-1133">Transmembrane helix</keyword>
<feature type="transmembrane region" description="Helical" evidence="1">
    <location>
        <begin position="176"/>
        <end position="195"/>
    </location>
</feature>
<keyword evidence="1" id="KW-0472">Membrane</keyword>
<feature type="transmembrane region" description="Helical" evidence="1">
    <location>
        <begin position="281"/>
        <end position="302"/>
    </location>
</feature>
<name>A0A158HUX2_CABCO</name>